<reference evidence="3 4" key="1">
    <citation type="journal article" date="2019" name="Environ. Microbiol.">
        <title>An active ?-lactamase is a part of an orchestrated cell wall stress resistance network of Bacillus subtilis and related rhizosphere species.</title>
        <authorList>
            <person name="Bucher T."/>
            <person name="Keren-Paz A."/>
            <person name="Hausser J."/>
            <person name="Olender T."/>
            <person name="Cytryn E."/>
            <person name="Kolodkin-Gal I."/>
        </authorList>
    </citation>
    <scope>NUCLEOTIDE SEQUENCE [LARGE SCALE GENOMIC DNA]</scope>
    <source>
        <strain evidence="3 4">I5</strain>
    </source>
</reference>
<dbReference type="EMBL" id="SZON01003383">
    <property type="protein sequence ID" value="TKI80439.1"/>
    <property type="molecule type" value="Genomic_DNA"/>
</dbReference>
<dbReference type="CDD" id="cd01948">
    <property type="entry name" value="EAL"/>
    <property type="match status" value="1"/>
</dbReference>
<accession>A0A4U2ZZR5</accession>
<protein>
    <submittedName>
        <fullName evidence="3">EAL domain-containing protein</fullName>
    </submittedName>
</protein>
<dbReference type="InterPro" id="IPR035919">
    <property type="entry name" value="EAL_sf"/>
</dbReference>
<dbReference type="InterPro" id="IPR000160">
    <property type="entry name" value="GGDEF_dom"/>
</dbReference>
<dbReference type="Pfam" id="PF00563">
    <property type="entry name" value="EAL"/>
    <property type="match status" value="1"/>
</dbReference>
<comment type="caution">
    <text evidence="3">The sequence shown here is derived from an EMBL/GenBank/DDBJ whole genome shotgun (WGS) entry which is preliminary data.</text>
</comment>
<dbReference type="Proteomes" id="UP000305222">
    <property type="component" value="Unassembled WGS sequence"/>
</dbReference>
<evidence type="ECO:0000259" key="1">
    <source>
        <dbReference type="PROSITE" id="PS50883"/>
    </source>
</evidence>
<evidence type="ECO:0000313" key="3">
    <source>
        <dbReference type="EMBL" id="TKI80439.1"/>
    </source>
</evidence>
<dbReference type="SMART" id="SM00052">
    <property type="entry name" value="EAL"/>
    <property type="match status" value="1"/>
</dbReference>
<feature type="domain" description="EAL" evidence="1">
    <location>
        <begin position="54"/>
        <end position="165"/>
    </location>
</feature>
<gene>
    <name evidence="3" type="ORF">FC699_34925</name>
</gene>
<dbReference type="InterPro" id="IPR050706">
    <property type="entry name" value="Cyclic-di-GMP_PDE-like"/>
</dbReference>
<dbReference type="SUPFAM" id="SSF141868">
    <property type="entry name" value="EAL domain-like"/>
    <property type="match status" value="1"/>
</dbReference>
<evidence type="ECO:0000313" key="4">
    <source>
        <dbReference type="Proteomes" id="UP000305222"/>
    </source>
</evidence>
<dbReference type="InterPro" id="IPR029787">
    <property type="entry name" value="Nucleotide_cyclase"/>
</dbReference>
<sequence length="165" mass="18561">YLSLSIGIALYPFGGTNAKTLLQHADIAMYSAKEKGSNAVCMYDEILSQKITRRLRLEQDLPNAIENNELFLLYQPQIDSMAGKVIGAEALIRWQHPELGLISPFEFIPIAEETSQIISIGKWTLQQACLQLKEWHSAGYTNLKMGINLSAIEFEQKDFVQTIIS</sequence>
<dbReference type="PROSITE" id="PS50887">
    <property type="entry name" value="GGDEF"/>
    <property type="match status" value="1"/>
</dbReference>
<dbReference type="GO" id="GO:0071111">
    <property type="term" value="F:cyclic-guanylate-specific phosphodiesterase activity"/>
    <property type="evidence" value="ECO:0007669"/>
    <property type="project" value="InterPro"/>
</dbReference>
<dbReference type="PANTHER" id="PTHR33121:SF70">
    <property type="entry name" value="SIGNALING PROTEIN YKOW"/>
    <property type="match status" value="1"/>
</dbReference>
<proteinExistence type="predicted"/>
<dbReference type="SUPFAM" id="SSF55073">
    <property type="entry name" value="Nucleotide cyclase"/>
    <property type="match status" value="1"/>
</dbReference>
<dbReference type="Gene3D" id="3.30.70.270">
    <property type="match status" value="1"/>
</dbReference>
<dbReference type="AlphaFoldDB" id="A0A4U2ZZR5"/>
<feature type="domain" description="GGDEF" evidence="2">
    <location>
        <begin position="1"/>
        <end position="45"/>
    </location>
</feature>
<feature type="non-terminal residue" evidence="3">
    <location>
        <position position="165"/>
    </location>
</feature>
<name>A0A4U2ZZR5_9BACI</name>
<dbReference type="InterPro" id="IPR043128">
    <property type="entry name" value="Rev_trsase/Diguanyl_cyclase"/>
</dbReference>
<dbReference type="Pfam" id="PF00990">
    <property type="entry name" value="GGDEF"/>
    <property type="match status" value="1"/>
</dbReference>
<dbReference type="PANTHER" id="PTHR33121">
    <property type="entry name" value="CYCLIC DI-GMP PHOSPHODIESTERASE PDEF"/>
    <property type="match status" value="1"/>
</dbReference>
<dbReference type="PROSITE" id="PS50883">
    <property type="entry name" value="EAL"/>
    <property type="match status" value="1"/>
</dbReference>
<evidence type="ECO:0000259" key="2">
    <source>
        <dbReference type="PROSITE" id="PS50887"/>
    </source>
</evidence>
<feature type="non-terminal residue" evidence="3">
    <location>
        <position position="1"/>
    </location>
</feature>
<dbReference type="Gene3D" id="3.20.20.450">
    <property type="entry name" value="EAL domain"/>
    <property type="match status" value="1"/>
</dbReference>
<organism evidence="3 4">
    <name type="scientific">Bacillus wiedmannii</name>
    <dbReference type="NCBI Taxonomy" id="1890302"/>
    <lineage>
        <taxon>Bacteria</taxon>
        <taxon>Bacillati</taxon>
        <taxon>Bacillota</taxon>
        <taxon>Bacilli</taxon>
        <taxon>Bacillales</taxon>
        <taxon>Bacillaceae</taxon>
        <taxon>Bacillus</taxon>
        <taxon>Bacillus cereus group</taxon>
    </lineage>
</organism>
<dbReference type="InterPro" id="IPR001633">
    <property type="entry name" value="EAL_dom"/>
</dbReference>